<dbReference type="Pfam" id="PF00144">
    <property type="entry name" value="Beta-lactamase"/>
    <property type="match status" value="1"/>
</dbReference>
<keyword evidence="1" id="KW-0732">Signal</keyword>
<feature type="signal peptide" evidence="1">
    <location>
        <begin position="1"/>
        <end position="20"/>
    </location>
</feature>
<feature type="chain" id="PRO_5046678060" description="Beta-lactamase-related domain-containing protein" evidence="1">
    <location>
        <begin position="21"/>
        <end position="676"/>
    </location>
</feature>
<dbReference type="Gene3D" id="2.60.40.1120">
    <property type="entry name" value="Carboxypeptidase-like, regulatory domain"/>
    <property type="match status" value="1"/>
</dbReference>
<reference evidence="3 4" key="1">
    <citation type="submission" date="2019-02" db="EMBL/GenBank/DDBJ databases">
        <authorList>
            <person name="Goldberg S.R."/>
            <person name="Haltli B.A."/>
            <person name="Correa H."/>
            <person name="Russell K.G."/>
        </authorList>
    </citation>
    <scope>NUCLEOTIDE SEQUENCE [LARGE SCALE GENOMIC DNA]</scope>
    <source>
        <strain evidence="3 4">JCM 16186</strain>
    </source>
</reference>
<dbReference type="InterPro" id="IPR012338">
    <property type="entry name" value="Beta-lactam/transpept-like"/>
</dbReference>
<comment type="caution">
    <text evidence="3">The sequence shown here is derived from an EMBL/GenBank/DDBJ whole genome shotgun (WGS) entry which is preliminary data.</text>
</comment>
<proteinExistence type="predicted"/>
<dbReference type="Gene3D" id="3.40.710.10">
    <property type="entry name" value="DD-peptidase/beta-lactamase superfamily"/>
    <property type="match status" value="1"/>
</dbReference>
<keyword evidence="4" id="KW-1185">Reference proteome</keyword>
<dbReference type="RefSeq" id="WP_155170867.1">
    <property type="nucleotide sequence ID" value="NZ_BAAAFL010000015.1"/>
</dbReference>
<name>A0ABW9RL58_9BACT</name>
<accession>A0ABW9RL58</accession>
<sequence length="676" mass="75647">MRGMLLFALVLFTISFDGKAQINITGKVLTSKGGEPIPYANIGILNSEIGTISNADGTFALIIPEKYHNEHLIFSSIGFTRKSIPVVTIKADRELSVLLEEKVVTLNAVTISAQKEKKKSRQFGNGKSLLLSGQLYSDTLSAGSAMALFIDKKDYPDLTYIQKVSLYIAKNKFPSFKVRLRFLNIDHETLKPGADILHEQVIETSDLKKGWLDFTLPHNLEIREQSFYIMCEWILDSKDRQYIADKYAEYMELYPDRVSYDTVLVQGEKLVIPKVSMVVAGTVFGTTHSKADLEENSCFYRTNSFGEWKRSAGVLSVKLELSNYPLMEKSENLSTPCPDSSVACQVDHWVENFRQGQSFMGLQLAISSGGETVFSKGYGYSDAEREIAVLNTTQFRVASISKSMTAAGLMKLTSENNLNLDTAIQVYVPSFPVKHHPVTARQLAGHLGGIRGYHGKSWDEIFIQDHFNSCTDALALFKDDPLAVKPGTEFLYSSYGYTLLGAMIENVSGQHYLEYMNNTVWKPLKMLHTYGDIKDSVMLNKSKFYYLSGKEAEPYDLSYSYATGGLVSTSEDLLKFGEALLDTEFLDKQTKSQLFTTQYTEDKQPTHYGMGWYLSKDNNGCEVWYHTGELPSSGSILLIYPQKGIVISILANSPILSGDTLLYDIQKLVEIVEAKS</sequence>
<dbReference type="PANTHER" id="PTHR46520">
    <property type="entry name" value="SERINE BETA-LACTAMASE-LIKE PROTEIN LACTB, MITOCHONDRIAL"/>
    <property type="match status" value="1"/>
</dbReference>
<dbReference type="InterPro" id="IPR008969">
    <property type="entry name" value="CarboxyPept-like_regulatory"/>
</dbReference>
<protein>
    <recommendedName>
        <fullName evidence="2">Beta-lactamase-related domain-containing protein</fullName>
    </recommendedName>
</protein>
<dbReference type="InterPro" id="IPR001466">
    <property type="entry name" value="Beta-lactam-related"/>
</dbReference>
<evidence type="ECO:0000313" key="4">
    <source>
        <dbReference type="Proteomes" id="UP000798808"/>
    </source>
</evidence>
<dbReference type="InterPro" id="IPR052794">
    <property type="entry name" value="Mito_Ser_Protease_LACTB"/>
</dbReference>
<organism evidence="3 4">
    <name type="scientific">Fulvivirga kasyanovii</name>
    <dbReference type="NCBI Taxonomy" id="396812"/>
    <lineage>
        <taxon>Bacteria</taxon>
        <taxon>Pseudomonadati</taxon>
        <taxon>Bacteroidota</taxon>
        <taxon>Cytophagia</taxon>
        <taxon>Cytophagales</taxon>
        <taxon>Fulvivirgaceae</taxon>
        <taxon>Fulvivirga</taxon>
    </lineage>
</organism>
<evidence type="ECO:0000313" key="3">
    <source>
        <dbReference type="EMBL" id="MTI24827.1"/>
    </source>
</evidence>
<feature type="domain" description="Beta-lactamase-related" evidence="2">
    <location>
        <begin position="346"/>
        <end position="654"/>
    </location>
</feature>
<dbReference type="EMBL" id="SMLW01000457">
    <property type="protein sequence ID" value="MTI24827.1"/>
    <property type="molecule type" value="Genomic_DNA"/>
</dbReference>
<dbReference type="Proteomes" id="UP000798808">
    <property type="component" value="Unassembled WGS sequence"/>
</dbReference>
<gene>
    <name evidence="3" type="ORF">E1163_07735</name>
</gene>
<dbReference type="SUPFAM" id="SSF49464">
    <property type="entry name" value="Carboxypeptidase regulatory domain-like"/>
    <property type="match status" value="1"/>
</dbReference>
<evidence type="ECO:0000256" key="1">
    <source>
        <dbReference type="SAM" id="SignalP"/>
    </source>
</evidence>
<evidence type="ECO:0000259" key="2">
    <source>
        <dbReference type="Pfam" id="PF00144"/>
    </source>
</evidence>
<dbReference type="Pfam" id="PF13715">
    <property type="entry name" value="CarbopepD_reg_2"/>
    <property type="match status" value="1"/>
</dbReference>
<dbReference type="SUPFAM" id="SSF56601">
    <property type="entry name" value="beta-lactamase/transpeptidase-like"/>
    <property type="match status" value="1"/>
</dbReference>
<dbReference type="PANTHER" id="PTHR46520:SF1">
    <property type="entry name" value="SERINE BETA-LACTAMASE-LIKE PROTEIN LACTB, MITOCHONDRIAL"/>
    <property type="match status" value="1"/>
</dbReference>